<sequence>MSSQQEINQRHQQQQGQNSSSQQQEGGNNQNNGASAATAATLSQTFKRQITFGKSELKHALKKIQEQKLQEGIKNHVYIEPKWNNSFTLEPVDLQLLIFLSVFIYILVVYLTEWLDHPIKKICAALILVMIYVSDCSQNGVSRYLDNIMTYEEFAQYIEQYKKVKAHIKYKVVAFHKETQRVRNSNGNMENVTKKIETYKQEFDFPIHQITDATDDTSQLFSKSKCFRVFCFANYSYGNEQSEEFFTTFKKFVETKASKADKEYEILEIFECEQQIEAPLKQNILVLAKNGKKDAMFNKFVYFVYSIVGLNLLFRILLNRRVPCFEYCLHKKIFVDPNKKLSDYIDITTNNLVQQNS</sequence>
<dbReference type="Proteomes" id="UP000009168">
    <property type="component" value="Unassembled WGS sequence"/>
</dbReference>
<organism evidence="3 4">
    <name type="scientific">Tetrahymena thermophila (strain SB210)</name>
    <dbReference type="NCBI Taxonomy" id="312017"/>
    <lineage>
        <taxon>Eukaryota</taxon>
        <taxon>Sar</taxon>
        <taxon>Alveolata</taxon>
        <taxon>Ciliophora</taxon>
        <taxon>Intramacronucleata</taxon>
        <taxon>Oligohymenophorea</taxon>
        <taxon>Hymenostomatida</taxon>
        <taxon>Tetrahymenina</taxon>
        <taxon>Tetrahymenidae</taxon>
        <taxon>Tetrahymena</taxon>
    </lineage>
</organism>
<evidence type="ECO:0000256" key="2">
    <source>
        <dbReference type="SAM" id="Phobius"/>
    </source>
</evidence>
<accession>Q24GR4</accession>
<keyword evidence="2" id="KW-1133">Transmembrane helix</keyword>
<evidence type="ECO:0000256" key="1">
    <source>
        <dbReference type="SAM" id="MobiDB-lite"/>
    </source>
</evidence>
<dbReference type="KEGG" id="tet:TTHERM_00976470"/>
<dbReference type="RefSeq" id="XP_001027185.1">
    <property type="nucleotide sequence ID" value="XM_001027185.1"/>
</dbReference>
<keyword evidence="2 3" id="KW-0812">Transmembrane</keyword>
<name>Q24GR4_TETTS</name>
<keyword evidence="4" id="KW-1185">Reference proteome</keyword>
<evidence type="ECO:0000313" key="3">
    <source>
        <dbReference type="EMBL" id="EAS06943.1"/>
    </source>
</evidence>
<reference evidence="4" key="1">
    <citation type="journal article" date="2006" name="PLoS Biol.">
        <title>Macronuclear genome sequence of the ciliate Tetrahymena thermophila, a model eukaryote.</title>
        <authorList>
            <person name="Eisen J.A."/>
            <person name="Coyne R.S."/>
            <person name="Wu M."/>
            <person name="Wu D."/>
            <person name="Thiagarajan M."/>
            <person name="Wortman J.R."/>
            <person name="Badger J.H."/>
            <person name="Ren Q."/>
            <person name="Amedeo P."/>
            <person name="Jones K.M."/>
            <person name="Tallon L.J."/>
            <person name="Delcher A.L."/>
            <person name="Salzberg S.L."/>
            <person name="Silva J.C."/>
            <person name="Haas B.J."/>
            <person name="Majoros W.H."/>
            <person name="Farzad M."/>
            <person name="Carlton J.M."/>
            <person name="Smith R.K. Jr."/>
            <person name="Garg J."/>
            <person name="Pearlman R.E."/>
            <person name="Karrer K.M."/>
            <person name="Sun L."/>
            <person name="Manning G."/>
            <person name="Elde N.C."/>
            <person name="Turkewitz A.P."/>
            <person name="Asai D.J."/>
            <person name="Wilkes D.E."/>
            <person name="Wang Y."/>
            <person name="Cai H."/>
            <person name="Collins K."/>
            <person name="Stewart B.A."/>
            <person name="Lee S.R."/>
            <person name="Wilamowska K."/>
            <person name="Weinberg Z."/>
            <person name="Ruzzo W.L."/>
            <person name="Wloga D."/>
            <person name="Gaertig J."/>
            <person name="Frankel J."/>
            <person name="Tsao C.-C."/>
            <person name="Gorovsky M.A."/>
            <person name="Keeling P.J."/>
            <person name="Waller R.F."/>
            <person name="Patron N.J."/>
            <person name="Cherry J.M."/>
            <person name="Stover N.A."/>
            <person name="Krieger C.J."/>
            <person name="del Toro C."/>
            <person name="Ryder H.F."/>
            <person name="Williamson S.C."/>
            <person name="Barbeau R.A."/>
            <person name="Hamilton E.P."/>
            <person name="Orias E."/>
        </authorList>
    </citation>
    <scope>NUCLEOTIDE SEQUENCE [LARGE SCALE GENOMIC DNA]</scope>
    <source>
        <strain evidence="4">SB210</strain>
    </source>
</reference>
<dbReference type="EMBL" id="GG662254">
    <property type="protein sequence ID" value="EAS06943.1"/>
    <property type="molecule type" value="Genomic_DNA"/>
</dbReference>
<protein>
    <submittedName>
        <fullName evidence="3">Transmembrane protein, putative</fullName>
    </submittedName>
</protein>
<feature type="compositionally biased region" description="Low complexity" evidence="1">
    <location>
        <begin position="1"/>
        <end position="35"/>
    </location>
</feature>
<dbReference type="GeneID" id="7830010"/>
<dbReference type="InParanoid" id="Q24GR4"/>
<dbReference type="HOGENOM" id="CLU_777267_0_0_1"/>
<feature type="transmembrane region" description="Helical" evidence="2">
    <location>
        <begin position="300"/>
        <end position="318"/>
    </location>
</feature>
<feature type="transmembrane region" description="Helical" evidence="2">
    <location>
        <begin position="94"/>
        <end position="112"/>
    </location>
</feature>
<feature type="region of interest" description="Disordered" evidence="1">
    <location>
        <begin position="1"/>
        <end position="37"/>
    </location>
</feature>
<dbReference type="AlphaFoldDB" id="Q24GR4"/>
<keyword evidence="2" id="KW-0472">Membrane</keyword>
<gene>
    <name evidence="3" type="ORF">TTHERM_00976470</name>
</gene>
<proteinExistence type="predicted"/>
<evidence type="ECO:0000313" key="4">
    <source>
        <dbReference type="Proteomes" id="UP000009168"/>
    </source>
</evidence>